<evidence type="ECO:0000256" key="6">
    <source>
        <dbReference type="ARBA" id="ARBA00022801"/>
    </source>
</evidence>
<evidence type="ECO:0000256" key="4">
    <source>
        <dbReference type="ARBA" id="ARBA00022438"/>
    </source>
</evidence>
<evidence type="ECO:0000256" key="5">
    <source>
        <dbReference type="ARBA" id="ARBA00022670"/>
    </source>
</evidence>
<keyword evidence="4" id="KW-0031">Aminopeptidase</keyword>
<dbReference type="Gene3D" id="1.25.40.710">
    <property type="match status" value="1"/>
</dbReference>
<keyword evidence="6 8" id="KW-0378">Hydrolase</keyword>
<dbReference type="InterPro" id="IPR000209">
    <property type="entry name" value="Peptidase_S8/S53_dom"/>
</dbReference>
<dbReference type="EC" id="3.4.14.10" evidence="3"/>
<comment type="caution">
    <text evidence="13">The sequence shown here is derived from an EMBL/GenBank/DDBJ whole genome shotgun (WGS) entry which is preliminary data.</text>
</comment>
<dbReference type="Pfam" id="PF21316">
    <property type="entry name" value="TPPII_GBD"/>
    <property type="match status" value="1"/>
</dbReference>
<keyword evidence="14" id="KW-1185">Reference proteome</keyword>
<dbReference type="Gene3D" id="2.20.25.690">
    <property type="match status" value="1"/>
</dbReference>
<evidence type="ECO:0000313" key="14">
    <source>
        <dbReference type="Proteomes" id="UP001165289"/>
    </source>
</evidence>
<dbReference type="PROSITE" id="PS00138">
    <property type="entry name" value="SUBTILASE_SER"/>
    <property type="match status" value="1"/>
</dbReference>
<dbReference type="GO" id="GO:0005829">
    <property type="term" value="C:cytosol"/>
    <property type="evidence" value="ECO:0007669"/>
    <property type="project" value="TreeGrafter"/>
</dbReference>
<dbReference type="InterPro" id="IPR036852">
    <property type="entry name" value="Peptidase_S8/S53_dom_sf"/>
</dbReference>
<dbReference type="Pfam" id="PF21223">
    <property type="entry name" value="TPPII_Ig-like-1"/>
    <property type="match status" value="1"/>
</dbReference>
<dbReference type="PANTHER" id="PTHR43806:SF14">
    <property type="entry name" value="TRIPEPTIDYL-PEPTIDASE 2"/>
    <property type="match status" value="1"/>
</dbReference>
<feature type="domain" description="Tripeptidyl peptidase II second Ig-like" evidence="10">
    <location>
        <begin position="795"/>
        <end position="982"/>
    </location>
</feature>
<evidence type="ECO:0000259" key="9">
    <source>
        <dbReference type="Pfam" id="PF00082"/>
    </source>
</evidence>
<evidence type="ECO:0000259" key="10">
    <source>
        <dbReference type="Pfam" id="PF12580"/>
    </source>
</evidence>
<dbReference type="InterPro" id="IPR046940">
    <property type="entry name" value="TPPII_Ig-like_sf"/>
</dbReference>
<keyword evidence="7 8" id="KW-0720">Serine protease</keyword>
<dbReference type="Pfam" id="PF00082">
    <property type="entry name" value="Peptidase_S8"/>
    <property type="match status" value="1"/>
</dbReference>
<dbReference type="Pfam" id="PF12580">
    <property type="entry name" value="TPPII"/>
    <property type="match status" value="1"/>
</dbReference>
<dbReference type="PRINTS" id="PR00723">
    <property type="entry name" value="SUBTILISIN"/>
</dbReference>
<dbReference type="GO" id="GO:0004177">
    <property type="term" value="F:aminopeptidase activity"/>
    <property type="evidence" value="ECO:0007669"/>
    <property type="project" value="UniProtKB-KW"/>
</dbReference>
<evidence type="ECO:0000256" key="1">
    <source>
        <dbReference type="ARBA" id="ARBA00001910"/>
    </source>
</evidence>
<feature type="active site" description="Charge relay system" evidence="8">
    <location>
        <position position="464"/>
    </location>
</feature>
<dbReference type="InterPro" id="IPR050131">
    <property type="entry name" value="Peptidase_S8_subtilisin-like"/>
</dbReference>
<dbReference type="InterPro" id="IPR048383">
    <property type="entry name" value="TPPII_Ig-like-1"/>
</dbReference>
<proteinExistence type="inferred from homology"/>
<dbReference type="Gene3D" id="3.40.50.200">
    <property type="entry name" value="Peptidase S8/S53 domain"/>
    <property type="match status" value="2"/>
</dbReference>
<gene>
    <name evidence="13" type="ORF">LOD99_14157</name>
</gene>
<protein>
    <recommendedName>
        <fullName evidence="3">tripeptidyl-peptidase II</fullName>
        <ecNumber evidence="3">3.4.14.10</ecNumber>
    </recommendedName>
</protein>
<reference evidence="13 14" key="1">
    <citation type="journal article" date="2023" name="BMC Biol.">
        <title>The compact genome of the sponge Oopsacas minuta (Hexactinellida) is lacking key metazoan core genes.</title>
        <authorList>
            <person name="Santini S."/>
            <person name="Schenkelaars Q."/>
            <person name="Jourda C."/>
            <person name="Duchesne M."/>
            <person name="Belahbib H."/>
            <person name="Rocher C."/>
            <person name="Selva M."/>
            <person name="Riesgo A."/>
            <person name="Vervoort M."/>
            <person name="Leys S.P."/>
            <person name="Kodjabachian L."/>
            <person name="Le Bivic A."/>
            <person name="Borchiellini C."/>
            <person name="Claverie J.M."/>
            <person name="Renard E."/>
        </authorList>
    </citation>
    <scope>NUCLEOTIDE SEQUENCE [LARGE SCALE GENOMIC DNA]</scope>
    <source>
        <strain evidence="13">SPO-2</strain>
    </source>
</reference>
<feature type="active site" description="Charge relay system" evidence="8">
    <location>
        <position position="279"/>
    </location>
</feature>
<dbReference type="InterPro" id="IPR022398">
    <property type="entry name" value="Peptidase_S8_His-AS"/>
</dbReference>
<dbReference type="InterPro" id="IPR015500">
    <property type="entry name" value="Peptidase_S8_subtilisin-rel"/>
</dbReference>
<dbReference type="AlphaFoldDB" id="A0AAV7KHE5"/>
<dbReference type="InterPro" id="IPR046939">
    <property type="entry name" value="TPPII_C_sf"/>
</dbReference>
<evidence type="ECO:0000259" key="11">
    <source>
        <dbReference type="Pfam" id="PF21223"/>
    </source>
</evidence>
<dbReference type="GO" id="GO:0006508">
    <property type="term" value="P:proteolysis"/>
    <property type="evidence" value="ECO:0007669"/>
    <property type="project" value="UniProtKB-KW"/>
</dbReference>
<dbReference type="SUPFAM" id="SSF52743">
    <property type="entry name" value="Subtilisin-like"/>
    <property type="match status" value="1"/>
</dbReference>
<dbReference type="Gene3D" id="2.60.40.3170">
    <property type="match status" value="1"/>
</dbReference>
<dbReference type="InterPro" id="IPR022229">
    <property type="entry name" value="TPPII_Ig-like-2"/>
</dbReference>
<dbReference type="EMBL" id="JAKMXF010000033">
    <property type="protein sequence ID" value="KAI6660573.1"/>
    <property type="molecule type" value="Genomic_DNA"/>
</dbReference>
<dbReference type="GO" id="GO:0004252">
    <property type="term" value="F:serine-type endopeptidase activity"/>
    <property type="evidence" value="ECO:0007669"/>
    <property type="project" value="UniProtKB-UniRule"/>
</dbReference>
<feature type="active site" description="Charge relay system" evidence="8">
    <location>
        <position position="41"/>
    </location>
</feature>
<dbReference type="GO" id="GO:0008240">
    <property type="term" value="F:tripeptidyl-peptidase activity"/>
    <property type="evidence" value="ECO:0007669"/>
    <property type="project" value="UniProtKB-EC"/>
</dbReference>
<organism evidence="13 14">
    <name type="scientific">Oopsacas minuta</name>
    <dbReference type="NCBI Taxonomy" id="111878"/>
    <lineage>
        <taxon>Eukaryota</taxon>
        <taxon>Metazoa</taxon>
        <taxon>Porifera</taxon>
        <taxon>Hexactinellida</taxon>
        <taxon>Hexasterophora</taxon>
        <taxon>Lyssacinosida</taxon>
        <taxon>Leucopsacidae</taxon>
        <taxon>Oopsacas</taxon>
    </lineage>
</organism>
<comment type="similarity">
    <text evidence="2 8">Belongs to the peptidase S8 family.</text>
</comment>
<keyword evidence="5 8" id="KW-0645">Protease</keyword>
<feature type="domain" description="Peptidase S8/S53" evidence="9">
    <location>
        <begin position="32"/>
        <end position="515"/>
    </location>
</feature>
<dbReference type="InterPro" id="IPR023828">
    <property type="entry name" value="Peptidase_S8_Ser-AS"/>
</dbReference>
<evidence type="ECO:0000256" key="3">
    <source>
        <dbReference type="ARBA" id="ARBA00012462"/>
    </source>
</evidence>
<dbReference type="PANTHER" id="PTHR43806">
    <property type="entry name" value="PEPTIDASE S8"/>
    <property type="match status" value="1"/>
</dbReference>
<evidence type="ECO:0000313" key="13">
    <source>
        <dbReference type="EMBL" id="KAI6660573.1"/>
    </source>
</evidence>
<sequence>MATDPEDICRNLIPGEETEASEFIRQHPGYDGRGVIVGIMDTGVDPGAPGLQVTTDGKPKIVGMVDCCGDGDVDTSEIRSTGELQNGRVIKGVTGRDLTIPDDWHNPTGDWHVGVKALYQLVPKNLLNKVRKLRRQEKWDKQFEQSLTIAQEERDKFEASKESEPGEGICEGINFCKLRRDELNQRVECLKDVDKNYNDSGPAYDCIVYSDGDKWWICIDTSETGDLAACQLLRPFKQEYKHGTFKLGSTGTNAILYNYGVNVYCNGNQLSIIGMSGSHGTHVAGIVAANFPDEPQRNGIAPGAQIIVLKIGSLFVDSMETQKSLIRAVTAAIDTHCDIVNLSFGESVQYYARGQVIKRFTELTNKYNILFVSSAGNSGPALSTVGAPAASTSSIISVAAYVTRSMMEKEYSMINSVESTVYTWSSRGPIPDGDIGVTIAAPGGAIAPVPNFTEQGTRLMNGTSMASPNACGCISLILSALRSDNTYYNTSTIRSAVINTAKPIEPLSNFSMGYGLIQTVKAYQLAVKLADRPERKIWYKLTWGSKRGIYLRTPWEVSKPAERLVNVQPMYSETAVAEDKINLDLELSLEPTEAWVECPRKFNLYNQTRSIKVKVTPDKAHPGANFAEVLAYTANRDIGPLFRIPVTLINPSEIFVQDFCKSLEFKSDTKLHRHFIHIPEGVTWATLELLPLEIEDRESTFVYVHALQLLPEQSFCTNNFRTAHTLKLNSTTSLSLSVIANNTMELDIARWWTESGNMKLQMRLQFFGGSISNISYNTSIAHNGITPVKLMLYNHLTPVNISPEMKLTSAKTTYLPTEYNIEPLPEHYNIPGELCHYELSLTYSITVNGKGAVTVYCPILDSLLYENPFGSQMWFVYDSNKQLLGVGDAFSSDGRYKINLYKGTFTVHLLIMNDSRDQLDYLTNTVLICSEKISDISLPIYDNYEASILADGKVAQKTSNLSRGFYPLYLGVIPEGKIPSFCKQGCVLSGSLTIIKDPTGKSVVNTPVSYNLSSICSGKSSKKKSPKPKDNQTTEELLVEFLLTQNKDSNEYLEYLIDLNGKYPESNFHIKLNLCQTYLKTEEEDNYRKVIEIVNSIKYDKNLLILSKEKNELRIDDIKRKNEEDIQLIIKALKCKFSAINHINLLTPDADLTQLDELYLELSDLSSPGNLTDQSISHCKAHNFHALAIKLLMDNLESGSTVKLHSEITELYRKLRWDFIADRDEYHSQVLFPSKYISV</sequence>
<evidence type="ECO:0000256" key="2">
    <source>
        <dbReference type="ARBA" id="ARBA00011073"/>
    </source>
</evidence>
<name>A0AAV7KHE5_9METZ</name>
<dbReference type="InterPro" id="IPR048384">
    <property type="entry name" value="TPPII_GBD"/>
</dbReference>
<evidence type="ECO:0000259" key="12">
    <source>
        <dbReference type="Pfam" id="PF21316"/>
    </source>
</evidence>
<evidence type="ECO:0000256" key="8">
    <source>
        <dbReference type="PROSITE-ProRule" id="PRU01240"/>
    </source>
</evidence>
<dbReference type="PROSITE" id="PS00137">
    <property type="entry name" value="SUBTILASE_HIS"/>
    <property type="match status" value="1"/>
</dbReference>
<dbReference type="Proteomes" id="UP001165289">
    <property type="component" value="Unassembled WGS sequence"/>
</dbReference>
<accession>A0AAV7KHE5</accession>
<comment type="catalytic activity">
    <reaction evidence="1">
        <text>Release of an N-terminal tripeptide from a polypeptide.</text>
        <dbReference type="EC" id="3.4.14.10"/>
    </reaction>
</comment>
<evidence type="ECO:0000256" key="7">
    <source>
        <dbReference type="ARBA" id="ARBA00022825"/>
    </source>
</evidence>
<feature type="domain" description="Tripeptidyl-peptidase II first Ig-like" evidence="11">
    <location>
        <begin position="544"/>
        <end position="649"/>
    </location>
</feature>
<dbReference type="PROSITE" id="PS51892">
    <property type="entry name" value="SUBTILASE"/>
    <property type="match status" value="1"/>
</dbReference>
<feature type="domain" description="Tripeptidyl-peptidase II galactose-binding" evidence="12">
    <location>
        <begin position="670"/>
        <end position="756"/>
    </location>
</feature>